<dbReference type="InterPro" id="IPR001902">
    <property type="entry name" value="SLC26A/SulP_fam"/>
</dbReference>
<gene>
    <name evidence="7" type="ORF">P3W85_05985</name>
</gene>
<feature type="transmembrane region" description="Helical" evidence="5">
    <location>
        <begin position="79"/>
        <end position="101"/>
    </location>
</feature>
<organism evidence="7 8">
    <name type="scientific">Cupriavidus basilensis</name>
    <dbReference type="NCBI Taxonomy" id="68895"/>
    <lineage>
        <taxon>Bacteria</taxon>
        <taxon>Pseudomonadati</taxon>
        <taxon>Pseudomonadota</taxon>
        <taxon>Betaproteobacteria</taxon>
        <taxon>Burkholderiales</taxon>
        <taxon>Burkholderiaceae</taxon>
        <taxon>Cupriavidus</taxon>
    </lineage>
</organism>
<dbReference type="RefSeq" id="WP_276264099.1">
    <property type="nucleotide sequence ID" value="NZ_JARJLM010000101.1"/>
</dbReference>
<feature type="transmembrane region" description="Helical" evidence="5">
    <location>
        <begin position="200"/>
        <end position="225"/>
    </location>
</feature>
<sequence>MPDSVPGHADSGAPAPLAGGARLRQPFPLAAFHPRLLDTLRDYGRATFFKDLAAGLTVGVVALPLAMAFAIASGLPPQAGLFTAIIAGFLIAALGGSPVQIGGPAGAFIVIVYGIVARYGVANLLIATILAGGLLFAMGLFRLGTLIRFIPVAIVIGFTNGIAVLIMVSQIADFLGLQTGKLPGDFLSQMRVLGRSLPTVSWPTVALAAGSLVVVAGWSRLALLAGQRWRPAPANPADAHGRLGRALAMVPGTVVALVLATTLNALLHLPVETIGTRFGGIPQGLPPFALPHLSWQLVQQLVAPTLTIALLGAIESLLCARVADSLIDDRHDPNQELMAQGIANIVTPFFGGIPATGTIARTVTNVRSGGRTPVAGMIHAATLLLIVLAAAPLASAIPLATLAAILLYVAWNMGEWHVFGLAHLKRYSNNYRIIMLGTFLLTVVFDLTVAVQVGLVLACLFFIYRMAALTQIEAIAPAALPPAADGSPLPAGEVAAYHMTGALFFGAVNKVEALIDPRDRTRPVPAVLILDVGKLVALDTTGLDTLDALRKTLARRGGTLVLCDAAAQVMSLMRRAGFLEKLGPANYCSTLAAACTRAGALLAEQSGRSVPPAAS</sequence>
<evidence type="ECO:0000259" key="6">
    <source>
        <dbReference type="PROSITE" id="PS50801"/>
    </source>
</evidence>
<dbReference type="Pfam" id="PF01740">
    <property type="entry name" value="STAS"/>
    <property type="match status" value="1"/>
</dbReference>
<feature type="transmembrane region" description="Helical" evidence="5">
    <location>
        <begin position="107"/>
        <end position="137"/>
    </location>
</feature>
<proteinExistence type="predicted"/>
<dbReference type="Proteomes" id="UP001216674">
    <property type="component" value="Unassembled WGS sequence"/>
</dbReference>
<evidence type="ECO:0000256" key="1">
    <source>
        <dbReference type="ARBA" id="ARBA00004141"/>
    </source>
</evidence>
<evidence type="ECO:0000313" key="8">
    <source>
        <dbReference type="Proteomes" id="UP001216674"/>
    </source>
</evidence>
<dbReference type="EMBL" id="JARJLM010000101">
    <property type="protein sequence ID" value="MDF3832495.1"/>
    <property type="molecule type" value="Genomic_DNA"/>
</dbReference>
<dbReference type="PROSITE" id="PS50801">
    <property type="entry name" value="STAS"/>
    <property type="match status" value="1"/>
</dbReference>
<evidence type="ECO:0000256" key="5">
    <source>
        <dbReference type="SAM" id="Phobius"/>
    </source>
</evidence>
<comment type="caution">
    <text evidence="7">The sequence shown here is derived from an EMBL/GenBank/DDBJ whole genome shotgun (WGS) entry which is preliminary data.</text>
</comment>
<comment type="subcellular location">
    <subcellularLocation>
        <location evidence="1">Membrane</location>
        <topology evidence="1">Multi-pass membrane protein</topology>
    </subcellularLocation>
</comment>
<dbReference type="SUPFAM" id="SSF52091">
    <property type="entry name" value="SpoIIaa-like"/>
    <property type="match status" value="1"/>
</dbReference>
<evidence type="ECO:0000256" key="3">
    <source>
        <dbReference type="ARBA" id="ARBA00022989"/>
    </source>
</evidence>
<reference evidence="7 8" key="1">
    <citation type="submission" date="2023-03" db="EMBL/GenBank/DDBJ databases">
        <title>Draft assemblies of triclosan tolerant bacteria isolated from returned activated sludge.</title>
        <authorList>
            <person name="Van Hamelsveld S."/>
        </authorList>
    </citation>
    <scope>NUCLEOTIDE SEQUENCE [LARGE SCALE GENOMIC DNA]</scope>
    <source>
        <strain evidence="7 8">GW210010_S58</strain>
    </source>
</reference>
<evidence type="ECO:0000313" key="7">
    <source>
        <dbReference type="EMBL" id="MDF3832495.1"/>
    </source>
</evidence>
<dbReference type="Gene3D" id="3.30.750.24">
    <property type="entry name" value="STAS domain"/>
    <property type="match status" value="1"/>
</dbReference>
<keyword evidence="8" id="KW-1185">Reference proteome</keyword>
<dbReference type="InterPro" id="IPR011547">
    <property type="entry name" value="SLC26A/SulP_dom"/>
</dbReference>
<dbReference type="PANTHER" id="PTHR11814">
    <property type="entry name" value="SULFATE TRANSPORTER"/>
    <property type="match status" value="1"/>
</dbReference>
<dbReference type="InterPro" id="IPR002645">
    <property type="entry name" value="STAS_dom"/>
</dbReference>
<feature type="domain" description="STAS" evidence="6">
    <location>
        <begin position="494"/>
        <end position="598"/>
    </location>
</feature>
<keyword evidence="3 5" id="KW-1133">Transmembrane helix</keyword>
<name>A0ABT6AIR3_9BURK</name>
<evidence type="ECO:0000256" key="4">
    <source>
        <dbReference type="ARBA" id="ARBA00023136"/>
    </source>
</evidence>
<feature type="transmembrane region" description="Helical" evidence="5">
    <location>
        <begin position="149"/>
        <end position="172"/>
    </location>
</feature>
<accession>A0ABT6AIR3</accession>
<protein>
    <submittedName>
        <fullName evidence="7">SulP family inorganic anion transporter</fullName>
    </submittedName>
</protein>
<dbReference type="CDD" id="cd07042">
    <property type="entry name" value="STAS_SulP_like_sulfate_transporter"/>
    <property type="match status" value="1"/>
</dbReference>
<feature type="transmembrane region" description="Helical" evidence="5">
    <location>
        <begin position="52"/>
        <end position="72"/>
    </location>
</feature>
<dbReference type="InterPro" id="IPR036513">
    <property type="entry name" value="STAS_dom_sf"/>
</dbReference>
<keyword evidence="2 5" id="KW-0812">Transmembrane</keyword>
<dbReference type="Pfam" id="PF00916">
    <property type="entry name" value="Sulfate_transp"/>
    <property type="match status" value="1"/>
</dbReference>
<feature type="transmembrane region" description="Helical" evidence="5">
    <location>
        <begin position="383"/>
        <end position="411"/>
    </location>
</feature>
<feature type="transmembrane region" description="Helical" evidence="5">
    <location>
        <begin position="246"/>
        <end position="267"/>
    </location>
</feature>
<keyword evidence="4 5" id="KW-0472">Membrane</keyword>
<feature type="transmembrane region" description="Helical" evidence="5">
    <location>
        <begin position="301"/>
        <end position="320"/>
    </location>
</feature>
<evidence type="ECO:0000256" key="2">
    <source>
        <dbReference type="ARBA" id="ARBA00022692"/>
    </source>
</evidence>
<feature type="transmembrane region" description="Helical" evidence="5">
    <location>
        <begin position="431"/>
        <end position="464"/>
    </location>
</feature>